<dbReference type="Proteomes" id="UP000694865">
    <property type="component" value="Unplaced"/>
</dbReference>
<reference evidence="2" key="1">
    <citation type="submission" date="2025-08" db="UniProtKB">
        <authorList>
            <consortium name="RefSeq"/>
        </authorList>
    </citation>
    <scope>IDENTIFICATION</scope>
    <source>
        <tissue evidence="2">Testes</tissue>
    </source>
</reference>
<dbReference type="RefSeq" id="XP_002738164.1">
    <property type="nucleotide sequence ID" value="XM_002738118.2"/>
</dbReference>
<evidence type="ECO:0000313" key="2">
    <source>
        <dbReference type="RefSeq" id="XP_002738164.1"/>
    </source>
</evidence>
<dbReference type="Gene3D" id="3.80.10.10">
    <property type="entry name" value="Ribonuclease Inhibitor"/>
    <property type="match status" value="2"/>
</dbReference>
<organism evidence="1 2">
    <name type="scientific">Saccoglossus kowalevskii</name>
    <name type="common">Acorn worm</name>
    <dbReference type="NCBI Taxonomy" id="10224"/>
    <lineage>
        <taxon>Eukaryota</taxon>
        <taxon>Metazoa</taxon>
        <taxon>Hemichordata</taxon>
        <taxon>Enteropneusta</taxon>
        <taxon>Harrimaniidae</taxon>
        <taxon>Saccoglossus</taxon>
    </lineage>
</organism>
<proteinExistence type="predicted"/>
<dbReference type="InterPro" id="IPR032675">
    <property type="entry name" value="LRR_dom_sf"/>
</dbReference>
<dbReference type="PANTHER" id="PTHR13318">
    <property type="entry name" value="PARTNER OF PAIRED, ISOFORM B-RELATED"/>
    <property type="match status" value="1"/>
</dbReference>
<dbReference type="InterPro" id="IPR006553">
    <property type="entry name" value="Leu-rich_rpt_Cys-con_subtyp"/>
</dbReference>
<keyword evidence="1" id="KW-1185">Reference proteome</keyword>
<dbReference type="SMART" id="SM00367">
    <property type="entry name" value="LRR_CC"/>
    <property type="match status" value="3"/>
</dbReference>
<protein>
    <submittedName>
        <fullName evidence="2">Uncharacterized F-box/LRR-repeat protein C02F5.7-like</fullName>
    </submittedName>
</protein>
<gene>
    <name evidence="2" type="primary">LOC100377240</name>
</gene>
<accession>A0ABM0GVF2</accession>
<name>A0ABM0GVF2_SACKO</name>
<sequence>MPRRNGLFRLNEICVQYIANHIEFWCEDYTKNYMGKHSFLHIIGPFEDLTSEQVQKVLSTLQRKRQLARHHLQLLLHNRVQHLDLSGCSKIINDQMIYVVAARCKRLKNLNLSNCSRVSSKAFLTLADKLSDAICLNLKQTRCIGDALRLIITNCTKLRELNLQGVQVNDSDIFLMCQAAQKGEGCCRLVSLDVLDTWVTEKAVTAVINHLPEIRHLNCNNVFVIFPEGMERHGQEIDGCDVGIAPNKMCKLKSLTAENPNALITDNNLFVTCLHCPEVTKVVLAGPHGFTDAGLRHIVSLNKLKELTISSHHNNISFSGGVLPILQAVGKKITHLHLQDLEDIDVYAIGFLCPELQSLNIDVRSLDICNFISESSFNTQAVGQRRNPFDKLRKLVMYAQEENMTDDTMLVLLKHSHELETVDIIHMGSFKDAVLLEALENNRLLKLCKLSVFGCGSLSHAPITQLLLDDQNEIGDIRLLECREISLQDSRDFLKIIRKGRYNVTLEWT</sequence>
<dbReference type="GeneID" id="100377240"/>
<dbReference type="SUPFAM" id="SSF52047">
    <property type="entry name" value="RNI-like"/>
    <property type="match status" value="1"/>
</dbReference>
<evidence type="ECO:0000313" key="1">
    <source>
        <dbReference type="Proteomes" id="UP000694865"/>
    </source>
</evidence>